<protein>
    <submittedName>
        <fullName evidence="3">Protein U</fullName>
    </submittedName>
</protein>
<dbReference type="Proteomes" id="UP000182373">
    <property type="component" value="Chromosome"/>
</dbReference>
<organism evidence="3 4">
    <name type="scientific">Granulibacter bethesdensis</name>
    <dbReference type="NCBI Taxonomy" id="364410"/>
    <lineage>
        <taxon>Bacteria</taxon>
        <taxon>Pseudomonadati</taxon>
        <taxon>Pseudomonadota</taxon>
        <taxon>Alphaproteobacteria</taxon>
        <taxon>Acetobacterales</taxon>
        <taxon>Acetobacteraceae</taxon>
        <taxon>Granulibacter</taxon>
    </lineage>
</organism>
<dbReference type="RefSeq" id="WP_072572617.1">
    <property type="nucleotide sequence ID" value="NZ_CP018191.1"/>
</dbReference>
<sequence length="171" mass="17872">MTFKISPRKNTRIATVFMLGTIASLGPLTPIHAATTTTTFQVTATVQASCVIQAANLSFGNYSGSQTDATSTLQVTCTNSTPYNIGLNAGTGSGASVSNRKMTLNSTSTLPYFLYSDSARTNNWGNTPNQDTVSGTGNGSAQSLTIYGRIQAGNYPNPGSYADTITVTVNF</sequence>
<gene>
    <name evidence="3" type="ORF">GbCGDNIH9_1327</name>
</gene>
<dbReference type="SMART" id="SM00972">
    <property type="entry name" value="SCPU"/>
    <property type="match status" value="1"/>
</dbReference>
<evidence type="ECO:0000259" key="2">
    <source>
        <dbReference type="Pfam" id="PF05229"/>
    </source>
</evidence>
<dbReference type="AlphaFoldDB" id="A0AAC9KAB0"/>
<evidence type="ECO:0000256" key="1">
    <source>
        <dbReference type="SAM" id="SignalP"/>
    </source>
</evidence>
<accession>A0AAC9KAB0</accession>
<dbReference type="InterPro" id="IPR053167">
    <property type="entry name" value="Spore_coat_component"/>
</dbReference>
<name>A0AAC9KAB0_9PROT</name>
<feature type="chain" id="PRO_5042288495" evidence="1">
    <location>
        <begin position="34"/>
        <end position="171"/>
    </location>
</feature>
<evidence type="ECO:0000313" key="4">
    <source>
        <dbReference type="Proteomes" id="UP000182373"/>
    </source>
</evidence>
<proteinExistence type="predicted"/>
<feature type="signal peptide" evidence="1">
    <location>
        <begin position="1"/>
        <end position="33"/>
    </location>
</feature>
<dbReference type="EMBL" id="CP018191">
    <property type="protein sequence ID" value="APH54627.1"/>
    <property type="molecule type" value="Genomic_DNA"/>
</dbReference>
<reference evidence="4" key="1">
    <citation type="submission" date="2016-11" db="EMBL/GenBank/DDBJ databases">
        <title>Comparative genomic and phenotypic analysis of Granulibacter bethesdensis clinical isolates from patients with chronic granulomatous disease.</title>
        <authorList>
            <person name="Zarember K.A."/>
            <person name="Porcella S.F."/>
            <person name="Chu J."/>
            <person name="Ding L."/>
            <person name="Dahlstrom E."/>
            <person name="Barbian K."/>
            <person name="Martens C."/>
            <person name="Sykora L."/>
            <person name="Kramer S."/>
            <person name="Pettinato A.M."/>
            <person name="Hong H."/>
            <person name="Wald G."/>
            <person name="Berg L.J."/>
            <person name="Rogge L.S."/>
            <person name="Greenberg D.E."/>
            <person name="Falcone E.L."/>
            <person name="Neves J.F."/>
            <person name="Simoes M.J."/>
            <person name="Casal M."/>
            <person name="Rodriguez-Lopez F.C."/>
            <person name="Zelazny A."/>
            <person name="Gallin J.I."/>
            <person name="Holland S.M."/>
        </authorList>
    </citation>
    <scope>NUCLEOTIDE SEQUENCE [LARGE SCALE GENOMIC DNA]</scope>
    <source>
        <strain evidence="4">NIH9.1</strain>
    </source>
</reference>
<feature type="domain" description="Spore coat protein U/FanG" evidence="2">
    <location>
        <begin position="37"/>
        <end position="168"/>
    </location>
</feature>
<dbReference type="PANTHER" id="PTHR37089:SF4">
    <property type="entry name" value="EXPORTED PROTEIN"/>
    <property type="match status" value="1"/>
</dbReference>
<dbReference type="InterPro" id="IPR007893">
    <property type="entry name" value="Spore_coat_U/FanG"/>
</dbReference>
<dbReference type="PANTHER" id="PTHR37089">
    <property type="entry name" value="PROTEIN U-RELATED"/>
    <property type="match status" value="1"/>
</dbReference>
<evidence type="ECO:0000313" key="3">
    <source>
        <dbReference type="EMBL" id="APH54627.1"/>
    </source>
</evidence>
<dbReference type="Pfam" id="PF05229">
    <property type="entry name" value="SCPU"/>
    <property type="match status" value="1"/>
</dbReference>
<keyword evidence="1" id="KW-0732">Signal</keyword>